<evidence type="ECO:0000313" key="2">
    <source>
        <dbReference type="Proteomes" id="UP000236723"/>
    </source>
</evidence>
<dbReference type="AlphaFoldDB" id="A0A1H6CDW3"/>
<name>A0A1H6CDW3_9ACTN</name>
<sequence length="79" mass="7971">MTRYEAEDAEDKAEAAETGPVCGLAAVGLSGPRPGAGRSALGRGGPAVGQAWRRRSFRTLSGRVAGRPSGSVIALSTTS</sequence>
<accession>A0A1H6CDW3</accession>
<keyword evidence="2" id="KW-1185">Reference proteome</keyword>
<evidence type="ECO:0000313" key="1">
    <source>
        <dbReference type="EMBL" id="SEG71023.1"/>
    </source>
</evidence>
<gene>
    <name evidence="1" type="ORF">SAMN04489712_109232</name>
</gene>
<protein>
    <submittedName>
        <fullName evidence="1">Uncharacterized protein</fullName>
    </submittedName>
</protein>
<organism evidence="1 2">
    <name type="scientific">Thermomonospora echinospora</name>
    <dbReference type="NCBI Taxonomy" id="1992"/>
    <lineage>
        <taxon>Bacteria</taxon>
        <taxon>Bacillati</taxon>
        <taxon>Actinomycetota</taxon>
        <taxon>Actinomycetes</taxon>
        <taxon>Streptosporangiales</taxon>
        <taxon>Thermomonosporaceae</taxon>
        <taxon>Thermomonospora</taxon>
    </lineage>
</organism>
<reference evidence="2" key="1">
    <citation type="submission" date="2016-10" db="EMBL/GenBank/DDBJ databases">
        <authorList>
            <person name="Varghese N."/>
            <person name="Submissions S."/>
        </authorList>
    </citation>
    <scope>NUCLEOTIDE SEQUENCE [LARGE SCALE GENOMIC DNA]</scope>
    <source>
        <strain evidence="2">DSM 43163</strain>
    </source>
</reference>
<dbReference type="Proteomes" id="UP000236723">
    <property type="component" value="Unassembled WGS sequence"/>
</dbReference>
<dbReference type="EMBL" id="FNVO01000009">
    <property type="protein sequence ID" value="SEG71023.1"/>
    <property type="molecule type" value="Genomic_DNA"/>
</dbReference>
<proteinExistence type="predicted"/>